<dbReference type="PANTHER" id="PTHR33406:SF10">
    <property type="entry name" value="SSD DOMAIN-CONTAINING PROTEIN"/>
    <property type="match status" value="1"/>
</dbReference>
<dbReference type="InterPro" id="IPR000731">
    <property type="entry name" value="SSD"/>
</dbReference>
<protein>
    <submittedName>
        <fullName evidence="8">RND transporter</fullName>
    </submittedName>
</protein>
<dbReference type="EMBL" id="BMDX01000008">
    <property type="protein sequence ID" value="GGA77648.1"/>
    <property type="molecule type" value="Genomic_DNA"/>
</dbReference>
<evidence type="ECO:0000256" key="2">
    <source>
        <dbReference type="ARBA" id="ARBA00022475"/>
    </source>
</evidence>
<evidence type="ECO:0000256" key="4">
    <source>
        <dbReference type="ARBA" id="ARBA00022989"/>
    </source>
</evidence>
<keyword evidence="2" id="KW-1003">Cell membrane</keyword>
<gene>
    <name evidence="8" type="ORF">GCM10011369_19450</name>
</gene>
<dbReference type="Gene3D" id="1.20.1640.10">
    <property type="entry name" value="Multidrug efflux transporter AcrB transmembrane domain"/>
    <property type="match status" value="2"/>
</dbReference>
<dbReference type="Proteomes" id="UP000619743">
    <property type="component" value="Unassembled WGS sequence"/>
</dbReference>
<organism evidence="8 9">
    <name type="scientific">Neiella marina</name>
    <dbReference type="NCBI Taxonomy" id="508461"/>
    <lineage>
        <taxon>Bacteria</taxon>
        <taxon>Pseudomonadati</taxon>
        <taxon>Pseudomonadota</taxon>
        <taxon>Gammaproteobacteria</taxon>
        <taxon>Alteromonadales</taxon>
        <taxon>Echinimonadaceae</taxon>
        <taxon>Neiella</taxon>
    </lineage>
</organism>
<feature type="transmembrane region" description="Helical" evidence="6">
    <location>
        <begin position="415"/>
        <end position="434"/>
    </location>
</feature>
<feature type="transmembrane region" description="Helical" evidence="6">
    <location>
        <begin position="255"/>
        <end position="279"/>
    </location>
</feature>
<dbReference type="SUPFAM" id="SSF82866">
    <property type="entry name" value="Multidrug efflux transporter AcrB transmembrane domain"/>
    <property type="match status" value="2"/>
</dbReference>
<feature type="transmembrane region" description="Helical" evidence="6">
    <location>
        <begin position="618"/>
        <end position="636"/>
    </location>
</feature>
<keyword evidence="4 6" id="KW-1133">Transmembrane helix</keyword>
<feature type="domain" description="SSD" evidence="7">
    <location>
        <begin position="672"/>
        <end position="768"/>
    </location>
</feature>
<feature type="transmembrane region" description="Helical" evidence="6">
    <location>
        <begin position="326"/>
        <end position="349"/>
    </location>
</feature>
<name>A0A8J2U573_9GAMM</name>
<sequence length="779" mass="83950">MMITPFIDALERIVFRNRGAVIALFVLLTIGLLFSATQLRMDAAFTKNIPLAHPYMKTYVKHQKDFAGANSVMVTVSAKSGDMFSEEFFTVLRQVHDQLFFIPGVSRASVQSLFSPGTRYTEVVEDGFSGGPVVPADFQPNARGLSQVRDNIGKAGIVGRLVANNYNSAMVRANLQEFNPDTGEKLDTLALAKQLEQDIRQQFETDDISIEIIGFSKMIGDVAEGAKSVVLFFAIALVITAVMVYFFSHSVLLTLLPLACSIMAVIWQLGALPLLGFGIDPMSVLVPFLVFAIGVSHGVQMINAMGASVARGMNSKTAAQLSFRRLLLPGGIALLSDTIGFLTILSIDIGIIRELAITASIGVAVIILTNLFLLPVLLSYVRFGERTVTKLSTPSPIALKLWDAIAVCSCLKKRVPLVVLAVSAGLFVLGYWQAGNMRIGSFKPGAPALHADSRYNLDTAFITDNYAITTDVMTIIVETDDQACANYQVMSAIDDFQWQLQQVQGVQSAISLASVAKLYNAAFNEGNPKWRILPRSDAGLVQAISQISTSTGLLNAGCSVMPVYLFLTDHTAETIERVVAAVKTAEATYSADNIAFKLASGPVGVMAATNEAVADAQLPMMLYVYGAVILLCLLSFRSVKATAAVVLPLYLVSTLAQGLMTQLGIGLTVSTLPVIALGVGIGVDYGIYILSTMSEQIRQGVAIDKAYRFALAERGSAVLFTGITLAVGVSTWFFSPLKYQVDMGVLLTFMFLVNMLAAIVVLPALAAIFWRNNEQRETP</sequence>
<keyword evidence="5 6" id="KW-0472">Membrane</keyword>
<keyword evidence="3 6" id="KW-0812">Transmembrane</keyword>
<feature type="transmembrane region" description="Helical" evidence="6">
    <location>
        <begin position="711"/>
        <end position="734"/>
    </location>
</feature>
<feature type="transmembrane region" description="Helical" evidence="6">
    <location>
        <begin position="285"/>
        <end position="305"/>
    </location>
</feature>
<dbReference type="PROSITE" id="PS50156">
    <property type="entry name" value="SSD"/>
    <property type="match status" value="2"/>
</dbReference>
<dbReference type="InterPro" id="IPR050545">
    <property type="entry name" value="Mycobact_MmpL"/>
</dbReference>
<feature type="domain" description="SSD" evidence="7">
    <location>
        <begin position="221"/>
        <end position="380"/>
    </location>
</feature>
<dbReference type="Pfam" id="PF03176">
    <property type="entry name" value="MMPL"/>
    <property type="match status" value="2"/>
</dbReference>
<dbReference type="AlphaFoldDB" id="A0A8J2U573"/>
<reference evidence="9" key="1">
    <citation type="journal article" date="2019" name="Int. J. Syst. Evol. Microbiol.">
        <title>The Global Catalogue of Microorganisms (GCM) 10K type strain sequencing project: providing services to taxonomists for standard genome sequencing and annotation.</title>
        <authorList>
            <consortium name="The Broad Institute Genomics Platform"/>
            <consortium name="The Broad Institute Genome Sequencing Center for Infectious Disease"/>
            <person name="Wu L."/>
            <person name="Ma J."/>
        </authorList>
    </citation>
    <scope>NUCLEOTIDE SEQUENCE [LARGE SCALE GENOMIC DNA]</scope>
    <source>
        <strain evidence="9">CGMCC 1.10130</strain>
    </source>
</reference>
<keyword evidence="9" id="KW-1185">Reference proteome</keyword>
<evidence type="ECO:0000259" key="7">
    <source>
        <dbReference type="PROSITE" id="PS50156"/>
    </source>
</evidence>
<evidence type="ECO:0000256" key="6">
    <source>
        <dbReference type="SAM" id="Phobius"/>
    </source>
</evidence>
<feature type="transmembrane region" description="Helical" evidence="6">
    <location>
        <begin position="671"/>
        <end position="690"/>
    </location>
</feature>
<evidence type="ECO:0000256" key="1">
    <source>
        <dbReference type="ARBA" id="ARBA00004651"/>
    </source>
</evidence>
<proteinExistence type="predicted"/>
<evidence type="ECO:0000313" key="9">
    <source>
        <dbReference type="Proteomes" id="UP000619743"/>
    </source>
</evidence>
<feature type="transmembrane region" description="Helical" evidence="6">
    <location>
        <begin position="229"/>
        <end position="248"/>
    </location>
</feature>
<comment type="subcellular location">
    <subcellularLocation>
        <location evidence="1">Cell membrane</location>
        <topology evidence="1">Multi-pass membrane protein</topology>
    </subcellularLocation>
</comment>
<evidence type="ECO:0000313" key="8">
    <source>
        <dbReference type="EMBL" id="GGA77648.1"/>
    </source>
</evidence>
<feature type="transmembrane region" description="Helical" evidence="6">
    <location>
        <begin position="746"/>
        <end position="770"/>
    </location>
</feature>
<feature type="transmembrane region" description="Helical" evidence="6">
    <location>
        <begin position="643"/>
        <end position="665"/>
    </location>
</feature>
<accession>A0A8J2U573</accession>
<comment type="caution">
    <text evidence="8">The sequence shown here is derived from an EMBL/GenBank/DDBJ whole genome shotgun (WGS) entry which is preliminary data.</text>
</comment>
<dbReference type="InterPro" id="IPR004869">
    <property type="entry name" value="MMPL_dom"/>
</dbReference>
<evidence type="ECO:0000256" key="5">
    <source>
        <dbReference type="ARBA" id="ARBA00023136"/>
    </source>
</evidence>
<dbReference type="PANTHER" id="PTHR33406">
    <property type="entry name" value="MEMBRANE PROTEIN MJ1562-RELATED"/>
    <property type="match status" value="1"/>
</dbReference>
<dbReference type="GO" id="GO:0005886">
    <property type="term" value="C:plasma membrane"/>
    <property type="evidence" value="ECO:0007669"/>
    <property type="project" value="UniProtKB-SubCell"/>
</dbReference>
<feature type="transmembrane region" description="Helical" evidence="6">
    <location>
        <begin position="355"/>
        <end position="381"/>
    </location>
</feature>
<evidence type="ECO:0000256" key="3">
    <source>
        <dbReference type="ARBA" id="ARBA00022692"/>
    </source>
</evidence>